<keyword evidence="7" id="KW-0007">Acetylation</keyword>
<evidence type="ECO:0000256" key="7">
    <source>
        <dbReference type="ARBA" id="ARBA00022990"/>
    </source>
</evidence>
<evidence type="ECO:0000256" key="6">
    <source>
        <dbReference type="ARBA" id="ARBA00022553"/>
    </source>
</evidence>
<dbReference type="InterPro" id="IPR002678">
    <property type="entry name" value="DUF34/NIF3"/>
</dbReference>
<dbReference type="FunFam" id="3.40.1390.30:FF:000001">
    <property type="entry name" value="GTP cyclohydrolase 1 type 2"/>
    <property type="match status" value="1"/>
</dbReference>
<evidence type="ECO:0000256" key="9">
    <source>
        <dbReference type="ARBA" id="ARBA00059551"/>
    </source>
</evidence>
<dbReference type="PANTHER" id="PTHR13799">
    <property type="entry name" value="NGG1 INTERACTING FACTOR 3"/>
    <property type="match status" value="1"/>
</dbReference>
<keyword evidence="8" id="KW-0539">Nucleus</keyword>
<comment type="subcellular location">
    <subcellularLocation>
        <location evidence="2">Cytoplasm</location>
    </subcellularLocation>
    <subcellularLocation>
        <location evidence="1">Nucleus</location>
    </subcellularLocation>
</comment>
<dbReference type="FunFam" id="3.40.1390.30:FF:000004">
    <property type="entry name" value="NIF3-like protein 1"/>
    <property type="match status" value="1"/>
</dbReference>
<keyword evidence="6" id="KW-0597">Phosphoprotein</keyword>
<evidence type="ECO:0000256" key="2">
    <source>
        <dbReference type="ARBA" id="ARBA00004496"/>
    </source>
</evidence>
<comment type="caution">
    <text evidence="12">The sequence shown here is derived from an EMBL/GenBank/DDBJ whole genome shotgun (WGS) entry which is preliminary data.</text>
</comment>
<dbReference type="Gene3D" id="3.40.1390.30">
    <property type="entry name" value="NIF3 (NGG1p interacting factor 3)-like"/>
    <property type="match status" value="2"/>
</dbReference>
<reference evidence="12" key="1">
    <citation type="submission" date="2022-03" db="EMBL/GenBank/DDBJ databases">
        <authorList>
            <person name="Martin C."/>
        </authorList>
    </citation>
    <scope>NUCLEOTIDE SEQUENCE</scope>
</reference>
<evidence type="ECO:0000256" key="10">
    <source>
        <dbReference type="ARBA" id="ARBA00062046"/>
    </source>
</evidence>
<comment type="subunit">
    <text evidence="10">Homodimer. Interacts with COPS2. Interacts with THOC7.</text>
</comment>
<feature type="binding site" evidence="11">
    <location>
        <position position="212"/>
    </location>
    <ligand>
        <name>a divalent metal cation</name>
        <dbReference type="ChEBI" id="CHEBI:60240"/>
        <label>1</label>
    </ligand>
</feature>
<dbReference type="NCBIfam" id="TIGR00486">
    <property type="entry name" value="YbgI_SA1388"/>
    <property type="match status" value="1"/>
</dbReference>
<proteinExistence type="inferred from homology"/>
<protein>
    <recommendedName>
        <fullName evidence="4">NIF3-like protein 1</fullName>
    </recommendedName>
</protein>
<evidence type="ECO:0000256" key="4">
    <source>
        <dbReference type="ARBA" id="ARBA00019069"/>
    </source>
</evidence>
<dbReference type="EMBL" id="CAIIXF020000012">
    <property type="protein sequence ID" value="CAH1801336.1"/>
    <property type="molecule type" value="Genomic_DNA"/>
</dbReference>
<dbReference type="Pfam" id="PF01784">
    <property type="entry name" value="DUF34_NIF3"/>
    <property type="match status" value="1"/>
</dbReference>
<feature type="binding site" evidence="11">
    <location>
        <position position="174"/>
    </location>
    <ligand>
        <name>a divalent metal cation</name>
        <dbReference type="ChEBI" id="CHEBI:60240"/>
        <label>1</label>
    </ligand>
</feature>
<organism evidence="12 13">
    <name type="scientific">Owenia fusiformis</name>
    <name type="common">Polychaete worm</name>
    <dbReference type="NCBI Taxonomy" id="6347"/>
    <lineage>
        <taxon>Eukaryota</taxon>
        <taxon>Metazoa</taxon>
        <taxon>Spiralia</taxon>
        <taxon>Lophotrochozoa</taxon>
        <taxon>Annelida</taxon>
        <taxon>Polychaeta</taxon>
        <taxon>Sedentaria</taxon>
        <taxon>Canalipalpata</taxon>
        <taxon>Sabellida</taxon>
        <taxon>Oweniida</taxon>
        <taxon>Oweniidae</taxon>
        <taxon>Owenia</taxon>
    </lineage>
</organism>
<dbReference type="AlphaFoldDB" id="A0A8S4Q525"/>
<comment type="similarity">
    <text evidence="3">Belongs to the GTP cyclohydrolase I type 2/NIF3 family.</text>
</comment>
<dbReference type="GO" id="GO:0005739">
    <property type="term" value="C:mitochondrion"/>
    <property type="evidence" value="ECO:0007669"/>
    <property type="project" value="TreeGrafter"/>
</dbReference>
<keyword evidence="5" id="KW-0963">Cytoplasm</keyword>
<evidence type="ECO:0000256" key="11">
    <source>
        <dbReference type="PIRSR" id="PIRSR602678-1"/>
    </source>
</evidence>
<keyword evidence="13" id="KW-1185">Reference proteome</keyword>
<evidence type="ECO:0000313" key="13">
    <source>
        <dbReference type="Proteomes" id="UP000749559"/>
    </source>
</evidence>
<comment type="function">
    <text evidence="9">May function as a transcriptional corepressor through its interaction with COPS2, negatively regulating the expression of genes involved in neuronal differentiation.</text>
</comment>
<dbReference type="GO" id="GO:0006355">
    <property type="term" value="P:regulation of DNA-templated transcription"/>
    <property type="evidence" value="ECO:0007669"/>
    <property type="project" value="UniProtKB-ARBA"/>
</dbReference>
<gene>
    <name evidence="12" type="ORF">OFUS_LOCUS25137</name>
</gene>
<dbReference type="PANTHER" id="PTHR13799:SF13">
    <property type="entry name" value="NIF3-LIKE PROTEIN 1"/>
    <property type="match status" value="1"/>
</dbReference>
<feature type="binding site" evidence="11">
    <location>
        <position position="424"/>
    </location>
    <ligand>
        <name>a divalent metal cation</name>
        <dbReference type="ChEBI" id="CHEBI:60240"/>
        <label>1</label>
    </ligand>
</feature>
<dbReference type="GO" id="GO:0005634">
    <property type="term" value="C:nucleus"/>
    <property type="evidence" value="ECO:0007669"/>
    <property type="project" value="UniProtKB-SubCell"/>
</dbReference>
<evidence type="ECO:0000256" key="8">
    <source>
        <dbReference type="ARBA" id="ARBA00023242"/>
    </source>
</evidence>
<dbReference type="InterPro" id="IPR036069">
    <property type="entry name" value="DUF34/NIF3_sf"/>
</dbReference>
<dbReference type="OrthoDB" id="3345469at2759"/>
<feature type="binding site" evidence="11">
    <location>
        <position position="420"/>
    </location>
    <ligand>
        <name>a divalent metal cation</name>
        <dbReference type="ChEBI" id="CHEBI:60240"/>
        <label>1</label>
    </ligand>
</feature>
<sequence length="458" mass="50946">MNSSVVLAETRLILRLHRATCTKLISLSPCSQRAHSDNWSHSWTANNRSYSTTGSFSKAIYYFSYHTSNSVNISTGNNICYPNSSYPDNNNQEDFNKAVVADNSDNSVMNLSTVISRLNNFAATSLAESWDNVGLLVEPSPPFEVTNLMITNDLTELVLEEAIEKNINLILSYHPPIFVPLKSLTQRTAKERIIVKCLERRIAIFSPHTSYDAVENGVNDWLISPFVAEGSKVEPLHPVTSKCYATPGRYRVDVIFPIEDTEKIYDQLNCIDGVSQVFRLTVVNTTKFTMNCTDRGLERIVAYVNSSSSEMAQQSVEIITLDKPPIPNHGMGRKCKRKQPITLENAVAMVKQHLQLDHVRLAIGEKCALDSPIKSIAVCAGSGSSVLKGVKVNMYVTGEMSHHDVLDATSRGISVILCDHTNTERGYLHSLKDKFTELFDNKVTIHLSSTDTDPLKIV</sequence>
<dbReference type="SUPFAM" id="SSF102705">
    <property type="entry name" value="NIF3 (NGG1p interacting factor 3)-like"/>
    <property type="match status" value="1"/>
</dbReference>
<name>A0A8S4Q525_OWEFU</name>
<accession>A0A8S4Q525</accession>
<evidence type="ECO:0000313" key="12">
    <source>
        <dbReference type="EMBL" id="CAH1801336.1"/>
    </source>
</evidence>
<dbReference type="GO" id="GO:0046872">
    <property type="term" value="F:metal ion binding"/>
    <property type="evidence" value="ECO:0007669"/>
    <property type="project" value="UniProtKB-KW"/>
</dbReference>
<dbReference type="Proteomes" id="UP000749559">
    <property type="component" value="Unassembled WGS sequence"/>
</dbReference>
<evidence type="ECO:0000256" key="5">
    <source>
        <dbReference type="ARBA" id="ARBA00022490"/>
    </source>
</evidence>
<evidence type="ECO:0000256" key="1">
    <source>
        <dbReference type="ARBA" id="ARBA00004123"/>
    </source>
</evidence>
<evidence type="ECO:0000256" key="3">
    <source>
        <dbReference type="ARBA" id="ARBA00006964"/>
    </source>
</evidence>
<keyword evidence="11" id="KW-0479">Metal-binding</keyword>